<evidence type="ECO:0000256" key="1">
    <source>
        <dbReference type="ARBA" id="ARBA00004613"/>
    </source>
</evidence>
<protein>
    <submittedName>
        <fullName evidence="7">Uncharacterized protein</fullName>
    </submittedName>
</protein>
<evidence type="ECO:0000256" key="3">
    <source>
        <dbReference type="ARBA" id="ARBA00022729"/>
    </source>
</evidence>
<dbReference type="AlphaFoldDB" id="A0A8S4NDJ9"/>
<name>A0A8S4NDJ9_OWEFU</name>
<evidence type="ECO:0000256" key="5">
    <source>
        <dbReference type="ARBA" id="ARBA00023157"/>
    </source>
</evidence>
<keyword evidence="5" id="KW-1015">Disulfide bond</keyword>
<accession>A0A8S4NDJ9</accession>
<organism evidence="7 8">
    <name type="scientific">Owenia fusiformis</name>
    <name type="common">Polychaete worm</name>
    <dbReference type="NCBI Taxonomy" id="6347"/>
    <lineage>
        <taxon>Eukaryota</taxon>
        <taxon>Metazoa</taxon>
        <taxon>Spiralia</taxon>
        <taxon>Lophotrochozoa</taxon>
        <taxon>Annelida</taxon>
        <taxon>Polychaeta</taxon>
        <taxon>Sedentaria</taxon>
        <taxon>Canalipalpata</taxon>
        <taxon>Sabellida</taxon>
        <taxon>Oweniida</taxon>
        <taxon>Oweniidae</taxon>
        <taxon>Owenia</taxon>
    </lineage>
</organism>
<evidence type="ECO:0000256" key="2">
    <source>
        <dbReference type="ARBA" id="ARBA00022525"/>
    </source>
</evidence>
<evidence type="ECO:0000313" key="7">
    <source>
        <dbReference type="EMBL" id="CAH1779174.1"/>
    </source>
</evidence>
<keyword evidence="8" id="KW-1185">Reference proteome</keyword>
<dbReference type="Gene3D" id="2.20.100.10">
    <property type="entry name" value="Thrombospondin type-1 (TSP1) repeat"/>
    <property type="match status" value="2"/>
</dbReference>
<dbReference type="PANTHER" id="PTHR22906">
    <property type="entry name" value="PROPERDIN"/>
    <property type="match status" value="1"/>
</dbReference>
<dbReference type="SMART" id="SM00209">
    <property type="entry name" value="TSP1"/>
    <property type="match status" value="2"/>
</dbReference>
<dbReference type="InterPro" id="IPR000884">
    <property type="entry name" value="TSP1_rpt"/>
</dbReference>
<dbReference type="SUPFAM" id="SSF82895">
    <property type="entry name" value="TSP-1 type 1 repeat"/>
    <property type="match status" value="2"/>
</dbReference>
<evidence type="ECO:0000256" key="6">
    <source>
        <dbReference type="SAM" id="SignalP"/>
    </source>
</evidence>
<dbReference type="InterPro" id="IPR052065">
    <property type="entry name" value="Compl_asym_regulator"/>
</dbReference>
<dbReference type="OrthoDB" id="446173at2759"/>
<proteinExistence type="predicted"/>
<evidence type="ECO:0000313" key="8">
    <source>
        <dbReference type="Proteomes" id="UP000749559"/>
    </source>
</evidence>
<evidence type="ECO:0000256" key="4">
    <source>
        <dbReference type="ARBA" id="ARBA00022737"/>
    </source>
</evidence>
<comment type="caution">
    <text evidence="7">The sequence shown here is derived from an EMBL/GenBank/DDBJ whole genome shotgun (WGS) entry which is preliminary data.</text>
</comment>
<dbReference type="InterPro" id="IPR036383">
    <property type="entry name" value="TSP1_rpt_sf"/>
</dbReference>
<dbReference type="Pfam" id="PF00090">
    <property type="entry name" value="TSP_1"/>
    <property type="match status" value="2"/>
</dbReference>
<comment type="subcellular location">
    <subcellularLocation>
        <location evidence="1">Secreted</location>
    </subcellularLocation>
</comment>
<gene>
    <name evidence="7" type="ORF">OFUS_LOCUS6007</name>
</gene>
<dbReference type="EMBL" id="CAIIXF020000003">
    <property type="protein sequence ID" value="CAH1779174.1"/>
    <property type="molecule type" value="Genomic_DNA"/>
</dbReference>
<sequence length="261" mass="28557">MNWLVFAFCLGAFSLVDQGATAPLEEAEYKVDASEADCKNSRGFTMISDDPNHLEILCMYVVCDPTNPDVRRRKFTGGCKIGEQINIRKLNRTDSPTVYYPGKCAKLKLHPIDCMTYMRAQICEDVANVRCRPLNGGWGSYRPIGACSEPCGGGITQTIKYCDNPTPEHGGLMCIGSDGKRKMNETSTGTCNRHECSIDGGWGEFSNYSACSLECGGGTQERVRLCNNPEPQYGGSPCLTVEGVEQLEESQVEPCNTQPCS</sequence>
<dbReference type="PANTHER" id="PTHR22906:SF43">
    <property type="entry name" value="PROPERDIN"/>
    <property type="match status" value="1"/>
</dbReference>
<keyword evidence="2" id="KW-0964">Secreted</keyword>
<feature type="chain" id="PRO_5035724411" evidence="6">
    <location>
        <begin position="22"/>
        <end position="261"/>
    </location>
</feature>
<dbReference type="Proteomes" id="UP000749559">
    <property type="component" value="Unassembled WGS sequence"/>
</dbReference>
<feature type="non-terminal residue" evidence="7">
    <location>
        <position position="1"/>
    </location>
</feature>
<keyword evidence="3 6" id="KW-0732">Signal</keyword>
<feature type="signal peptide" evidence="6">
    <location>
        <begin position="1"/>
        <end position="21"/>
    </location>
</feature>
<dbReference type="PROSITE" id="PS50092">
    <property type="entry name" value="TSP1"/>
    <property type="match status" value="2"/>
</dbReference>
<keyword evidence="4" id="KW-0677">Repeat</keyword>
<reference evidence="7" key="1">
    <citation type="submission" date="2022-03" db="EMBL/GenBank/DDBJ databases">
        <authorList>
            <person name="Martin C."/>
        </authorList>
    </citation>
    <scope>NUCLEOTIDE SEQUENCE</scope>
</reference>
<dbReference type="FunFam" id="2.20.100.10:FF:000001">
    <property type="entry name" value="semaphorin-5A isoform X1"/>
    <property type="match status" value="1"/>
</dbReference>